<keyword evidence="2" id="KW-1185">Reference proteome</keyword>
<comment type="caution">
    <text evidence="1">The sequence shown here is derived from an EMBL/GenBank/DDBJ whole genome shotgun (WGS) entry which is preliminary data.</text>
</comment>
<organism evidence="1 2">
    <name type="scientific">Clostridium cibarium</name>
    <dbReference type="NCBI Taxonomy" id="2762247"/>
    <lineage>
        <taxon>Bacteria</taxon>
        <taxon>Bacillati</taxon>
        <taxon>Bacillota</taxon>
        <taxon>Clostridia</taxon>
        <taxon>Eubacteriales</taxon>
        <taxon>Clostridiaceae</taxon>
        <taxon>Clostridium</taxon>
    </lineage>
</organism>
<sequence length="679" mass="79755">MCGEFGVGKTYAVDIMFQRQAEVYLNDLDDRFPIYLKINSIGNLREKIENEYFFDRYNKYIIFIDGLDELDYSLVGKIIDEIMFLEELWVNCNFIVTTRPMSLLNNYNIKYLPLLKDEEMVEIIECISGIDYEPTIGARLDKDIKETIERPFFCILFALSMKDKYNNFIIDRNKMIDYLVNNLIAKISKQKEKIYEQIIRLSIILVDNKFCKIHLSELGSNFDIDDLLKSGLIYKDDNEYLYFPLPIIPQWLSAEGIRLKYKDIDEIIESEEQVIKWRYPLSILFGKLSYNESKKFFAKIVSLYPGVASIIIRDGIKTIRKSNLPSASECGKMLQECMRKWIEGLGNFAYVIAPFRYGKIADLGVSVDGVGISVTWDQKSYNEDIKTFNDEELMFCGGVMRSHVPIAQSIWPWIDTLEYLSENLKNLIKQKPLMLEDGVLLEEYIWSLSCSLTKKGDLYDDVINISEIEEYRKYLYESNLSISATMIDMNFYFNEIDKLIDSGHTFISAPWPKHDVPYKKCGGKVWGLYSEQRILQKTIFIYDNAIKEYLRIVEKWFPLIKESLNIYNLLPTKLNGDIYINRKNEFYGRPTMKWCFEVLAKGEKSYVNFKLSDIENRQNKSIEEYSKSWMELRTKRLEKSEWINFFSGGTSLEIFGDRPITNLVFEWLESDLKNIGWIK</sequence>
<dbReference type="SUPFAM" id="SSF52540">
    <property type="entry name" value="P-loop containing nucleoside triphosphate hydrolases"/>
    <property type="match status" value="1"/>
</dbReference>
<dbReference type="EMBL" id="JACSRA010000002">
    <property type="protein sequence ID" value="MBD7910035.1"/>
    <property type="molecule type" value="Genomic_DNA"/>
</dbReference>
<dbReference type="RefSeq" id="WP_191767538.1">
    <property type="nucleotide sequence ID" value="NZ_JACSRA010000002.1"/>
</dbReference>
<dbReference type="Gene3D" id="3.40.50.300">
    <property type="entry name" value="P-loop containing nucleotide triphosphate hydrolases"/>
    <property type="match status" value="1"/>
</dbReference>
<evidence type="ECO:0000313" key="1">
    <source>
        <dbReference type="EMBL" id="MBD7910035.1"/>
    </source>
</evidence>
<evidence type="ECO:0008006" key="3">
    <source>
        <dbReference type="Google" id="ProtNLM"/>
    </source>
</evidence>
<dbReference type="Proteomes" id="UP000627781">
    <property type="component" value="Unassembled WGS sequence"/>
</dbReference>
<gene>
    <name evidence="1" type="ORF">H9661_01585</name>
</gene>
<dbReference type="InterPro" id="IPR027417">
    <property type="entry name" value="P-loop_NTPase"/>
</dbReference>
<reference evidence="1 2" key="1">
    <citation type="submission" date="2020-08" db="EMBL/GenBank/DDBJ databases">
        <title>A Genomic Blueprint of the Chicken Gut Microbiome.</title>
        <authorList>
            <person name="Gilroy R."/>
            <person name="Ravi A."/>
            <person name="Getino M."/>
            <person name="Pursley I."/>
            <person name="Horton D.L."/>
            <person name="Alikhan N.-F."/>
            <person name="Baker D."/>
            <person name="Gharbi K."/>
            <person name="Hall N."/>
            <person name="Watson M."/>
            <person name="Adriaenssens E.M."/>
            <person name="Foster-Nyarko E."/>
            <person name="Jarju S."/>
            <person name="Secka A."/>
            <person name="Antonio M."/>
            <person name="Oren A."/>
            <person name="Chaudhuri R."/>
            <person name="La Ragione R.M."/>
            <person name="Hildebrand F."/>
            <person name="Pallen M.J."/>
        </authorList>
    </citation>
    <scope>NUCLEOTIDE SEQUENCE [LARGE SCALE GENOMIC DNA]</scope>
    <source>
        <strain evidence="1 2">Sa3CVN1</strain>
    </source>
</reference>
<accession>A0ABR8PPF4</accession>
<evidence type="ECO:0000313" key="2">
    <source>
        <dbReference type="Proteomes" id="UP000627781"/>
    </source>
</evidence>
<proteinExistence type="predicted"/>
<protein>
    <recommendedName>
        <fullName evidence="3">NACHT domain-containing protein</fullName>
    </recommendedName>
</protein>
<name>A0ABR8PPF4_9CLOT</name>